<dbReference type="Proteomes" id="UP000604046">
    <property type="component" value="Unassembled WGS sequence"/>
</dbReference>
<organism evidence="2 3">
    <name type="scientific">Symbiodinium natans</name>
    <dbReference type="NCBI Taxonomy" id="878477"/>
    <lineage>
        <taxon>Eukaryota</taxon>
        <taxon>Sar</taxon>
        <taxon>Alveolata</taxon>
        <taxon>Dinophyceae</taxon>
        <taxon>Suessiales</taxon>
        <taxon>Symbiodiniaceae</taxon>
        <taxon>Symbiodinium</taxon>
    </lineage>
</organism>
<gene>
    <name evidence="2" type="ORF">SNAT2548_LOCUS16005</name>
</gene>
<proteinExistence type="predicted"/>
<sequence length="289" mass="31637">MASKEAVSDSSAVEATHADMSSSLHVGTIFQEGLPKQTLSSRGQKQVETLLDHFCAERSDYKDLCVEYVKWAWHGTQRGRHDMPAADEPGLESVLGAVSDRNGAPHDFTVPSAVERLAQRRTTAMSFAGKGFSAAVRQANVLALLVHSSSWQLILLLTGACKRWTRRRRKARATRLRELLGNTSPKASAIPPTGMVLQQKPQLRSPAAPRESLGHCHEAAVPGRISETQAKQQEGSKRPEKSMLAEKGNFPGIFSGCFSNWSQQSRKQKWARVCSNMPAAAKKARQLPG</sequence>
<reference evidence="2" key="1">
    <citation type="submission" date="2021-02" db="EMBL/GenBank/DDBJ databases">
        <authorList>
            <person name="Dougan E. K."/>
            <person name="Rhodes N."/>
            <person name="Thang M."/>
            <person name="Chan C."/>
        </authorList>
    </citation>
    <scope>NUCLEOTIDE SEQUENCE</scope>
</reference>
<comment type="caution">
    <text evidence="2">The sequence shown here is derived from an EMBL/GenBank/DDBJ whole genome shotgun (WGS) entry which is preliminary data.</text>
</comment>
<evidence type="ECO:0000313" key="2">
    <source>
        <dbReference type="EMBL" id="CAE7304437.1"/>
    </source>
</evidence>
<accession>A0A812N639</accession>
<evidence type="ECO:0000256" key="1">
    <source>
        <dbReference type="SAM" id="MobiDB-lite"/>
    </source>
</evidence>
<feature type="region of interest" description="Disordered" evidence="1">
    <location>
        <begin position="199"/>
        <end position="242"/>
    </location>
</feature>
<evidence type="ECO:0000313" key="3">
    <source>
        <dbReference type="Proteomes" id="UP000604046"/>
    </source>
</evidence>
<protein>
    <submittedName>
        <fullName evidence="2">Uncharacterized protein</fullName>
    </submittedName>
</protein>
<dbReference type="AlphaFoldDB" id="A0A812N639"/>
<keyword evidence="3" id="KW-1185">Reference proteome</keyword>
<name>A0A812N639_9DINO</name>
<dbReference type="EMBL" id="CAJNDS010002070">
    <property type="protein sequence ID" value="CAE7304437.1"/>
    <property type="molecule type" value="Genomic_DNA"/>
</dbReference>